<gene>
    <name evidence="7" type="primary">GASK1A</name>
</gene>
<evidence type="ECO:0000313" key="7">
    <source>
        <dbReference type="Ensembl" id="ENSCPOP00000015761.2"/>
    </source>
</evidence>
<reference evidence="7" key="2">
    <citation type="submission" date="2025-08" db="UniProtKB">
        <authorList>
            <consortium name="Ensembl"/>
        </authorList>
    </citation>
    <scope>IDENTIFICATION</scope>
    <source>
        <strain evidence="7">2N</strain>
    </source>
</reference>
<dbReference type="GeneTree" id="ENSGT00420000029769"/>
<accession>H0VYH9</accession>
<evidence type="ECO:0000256" key="1">
    <source>
        <dbReference type="ARBA" id="ARBA00004308"/>
    </source>
</evidence>
<keyword evidence="4" id="KW-0333">Golgi apparatus</keyword>
<name>H0VYH9_CAVPO</name>
<sequence length="654" mass="72325">MPELGRAFIVKGAPSSAWDGGWAGQGWARRGTTLQIRIWLSRKGGTLDREPRRTSASSSRRRDMASWHWRRLHGKRWTVVAFCLLMGLLVVTITHFPAECPVTHPDLGPMEPQGDTGTLMPHVRQVLSSRQRQRTRMLGLWQGRVWPRNPTTVGAEKQGHQGPADRSKQPSGRGSRHLRRVRRGVTLTGDLGLRTQSSVLLREEEVRDPGAKARAQPGHEGSMEETQSKTGTSGSLHERTNGAADAGLTPWPRLAEGMGLLGAGDRAFMGGGHTGAPTPVSWDRPWPGSAGDLRGSVWCDTQPLAAPGIGGQMPPWLTEHDVQMLRLLAQGEVVGKARVPGHGQVLQVELSAEGARQDTALPGLGPHCSRGLCGLIKRPEDLLEVLAFHLDRVLGLRRSLPAVARRFRSPLLPYRYTDSVARPVIWWAPDVQHLADPEEDQNSLAVGWLQYQALLAHGCSTRPGQAPCLGIHRAEWARLALFDFLLQVHDRLDRYCCGFQPEPSDPCVEERLREKCRNPEELRLVHILVRSSDPSHLVYIDNAGTLQHPEDKLNFRLLEGIDGFPEAAVQVLASGCLQNLLLKSLQTDLVFWESQGGALGLTRILQTLEQRGRILLGHIRKHNLPLFRDEDLGATAAQAGRPSHHQVPRDMTLR</sequence>
<protein>
    <submittedName>
        <fullName evidence="7">Golgi associated kinase 1A</fullName>
    </submittedName>
</protein>
<evidence type="ECO:0000256" key="6">
    <source>
        <dbReference type="SAM" id="MobiDB-lite"/>
    </source>
</evidence>
<dbReference type="Ensembl" id="ENSCPOT00000024779.2">
    <property type="protein sequence ID" value="ENSCPOP00000015761.2"/>
    <property type="gene ID" value="ENSCPOG00000027277.2"/>
</dbReference>
<reference evidence="8" key="1">
    <citation type="journal article" date="2011" name="Nature">
        <title>A high-resolution map of human evolutionary constraint using 29 mammals.</title>
        <authorList>
            <person name="Lindblad-Toh K."/>
            <person name="Garber M."/>
            <person name="Zuk O."/>
            <person name="Lin M.F."/>
            <person name="Parker B.J."/>
            <person name="Washietl S."/>
            <person name="Kheradpour P."/>
            <person name="Ernst J."/>
            <person name="Jordan G."/>
            <person name="Mauceli E."/>
            <person name="Ward L.D."/>
            <person name="Lowe C.B."/>
            <person name="Holloway A.K."/>
            <person name="Clamp M."/>
            <person name="Gnerre S."/>
            <person name="Alfoldi J."/>
            <person name="Beal K."/>
            <person name="Chang J."/>
            <person name="Clawson H."/>
            <person name="Cuff J."/>
            <person name="Di Palma F."/>
            <person name="Fitzgerald S."/>
            <person name="Flicek P."/>
            <person name="Guttman M."/>
            <person name="Hubisz M.J."/>
            <person name="Jaffe D.B."/>
            <person name="Jungreis I."/>
            <person name="Kent W.J."/>
            <person name="Kostka D."/>
            <person name="Lara M."/>
            <person name="Martins A.L."/>
            <person name="Massingham T."/>
            <person name="Moltke I."/>
            <person name="Raney B.J."/>
            <person name="Rasmussen M.D."/>
            <person name="Robinson J."/>
            <person name="Stark A."/>
            <person name="Vilella A.J."/>
            <person name="Wen J."/>
            <person name="Xie X."/>
            <person name="Zody M.C."/>
            <person name="Baldwin J."/>
            <person name="Bloom T."/>
            <person name="Chin C.W."/>
            <person name="Heiman D."/>
            <person name="Nicol R."/>
            <person name="Nusbaum C."/>
            <person name="Young S."/>
            <person name="Wilkinson J."/>
            <person name="Worley K.C."/>
            <person name="Kovar C.L."/>
            <person name="Muzny D.M."/>
            <person name="Gibbs R.A."/>
            <person name="Cree A."/>
            <person name="Dihn H.H."/>
            <person name="Fowler G."/>
            <person name="Jhangiani S."/>
            <person name="Joshi V."/>
            <person name="Lee S."/>
            <person name="Lewis L.R."/>
            <person name="Nazareth L.V."/>
            <person name="Okwuonu G."/>
            <person name="Santibanez J."/>
            <person name="Warren W.C."/>
            <person name="Mardis E.R."/>
            <person name="Weinstock G.M."/>
            <person name="Wilson R.K."/>
            <person name="Delehaunty K."/>
            <person name="Dooling D."/>
            <person name="Fronik C."/>
            <person name="Fulton L."/>
            <person name="Fulton B."/>
            <person name="Graves T."/>
            <person name="Minx P."/>
            <person name="Sodergren E."/>
            <person name="Birney E."/>
            <person name="Margulies E.H."/>
            <person name="Herrero J."/>
            <person name="Green E.D."/>
            <person name="Haussler D."/>
            <person name="Siepel A."/>
            <person name="Goldman N."/>
            <person name="Pollard K.S."/>
            <person name="Pedersen J.S."/>
            <person name="Lander E.S."/>
            <person name="Kellis M."/>
        </authorList>
    </citation>
    <scope>NUCLEOTIDE SEQUENCE [LARGE SCALE GENOMIC DNA]</scope>
    <source>
        <strain evidence="8">2N</strain>
    </source>
</reference>
<dbReference type="GO" id="GO:0005783">
    <property type="term" value="C:endoplasmic reticulum"/>
    <property type="evidence" value="ECO:0007669"/>
    <property type="project" value="Ensembl"/>
</dbReference>
<keyword evidence="5" id="KW-0472">Membrane</keyword>
<dbReference type="eggNOG" id="ENOG502RYY5">
    <property type="taxonomic scope" value="Eukaryota"/>
</dbReference>
<dbReference type="HOGENOM" id="CLU_033542_1_0_1"/>
<dbReference type="Proteomes" id="UP000005447">
    <property type="component" value="Unassembled WGS sequence"/>
</dbReference>
<feature type="compositionally biased region" description="Polar residues" evidence="6">
    <location>
        <begin position="224"/>
        <end position="235"/>
    </location>
</feature>
<reference evidence="7" key="3">
    <citation type="submission" date="2025-09" db="UniProtKB">
        <authorList>
            <consortium name="Ensembl"/>
        </authorList>
    </citation>
    <scope>IDENTIFICATION</scope>
    <source>
        <strain evidence="7">2N</strain>
    </source>
</reference>
<dbReference type="VEuPathDB" id="HostDB:ENSCPOG00000027277"/>
<dbReference type="PANTHER" id="PTHR15905">
    <property type="entry name" value="GOLGI-ASSOCIATED KINASE 1B-RELATED"/>
    <property type="match status" value="1"/>
</dbReference>
<dbReference type="FunCoup" id="H0VYH9">
    <property type="interactions" value="348"/>
</dbReference>
<dbReference type="Bgee" id="ENSCPOG00000027277">
    <property type="expression patterns" value="Expressed in uterine cervix and 7 other cell types or tissues"/>
</dbReference>
<evidence type="ECO:0000256" key="5">
    <source>
        <dbReference type="ARBA" id="ARBA00023136"/>
    </source>
</evidence>
<evidence type="ECO:0000256" key="4">
    <source>
        <dbReference type="ARBA" id="ARBA00023034"/>
    </source>
</evidence>
<feature type="compositionally biased region" description="Basic and acidic residues" evidence="6">
    <location>
        <begin position="201"/>
        <end position="211"/>
    </location>
</feature>
<dbReference type="AlphaFoldDB" id="H0VYH9"/>
<dbReference type="OMA" id="WFTEHDV"/>
<dbReference type="InterPro" id="IPR029207">
    <property type="entry name" value="FAM198"/>
</dbReference>
<comment type="subcellular location">
    <subcellularLocation>
        <location evidence="1">Endomembrane system</location>
    </subcellularLocation>
    <subcellularLocation>
        <location evidence="2">Golgi apparatus</location>
    </subcellularLocation>
</comment>
<dbReference type="GeneID" id="100713867"/>
<feature type="region of interest" description="Disordered" evidence="6">
    <location>
        <begin position="144"/>
        <end position="250"/>
    </location>
</feature>
<dbReference type="PANTHER" id="PTHR15905:SF5">
    <property type="entry name" value="GOLGI-ASSOCIATED KINASE 1A"/>
    <property type="match status" value="1"/>
</dbReference>
<dbReference type="GO" id="GO:0005794">
    <property type="term" value="C:Golgi apparatus"/>
    <property type="evidence" value="ECO:0007669"/>
    <property type="project" value="UniProtKB-SubCell"/>
</dbReference>
<dbReference type="CTD" id="729085"/>
<proteinExistence type="inferred from homology"/>
<keyword evidence="8" id="KW-1185">Reference proteome</keyword>
<feature type="compositionally biased region" description="Basic and acidic residues" evidence="6">
    <location>
        <begin position="157"/>
        <end position="168"/>
    </location>
</feature>
<evidence type="ECO:0000256" key="3">
    <source>
        <dbReference type="ARBA" id="ARBA00007691"/>
    </source>
</evidence>
<organism evidence="7 8">
    <name type="scientific">Cavia porcellus</name>
    <name type="common">Guinea pig</name>
    <dbReference type="NCBI Taxonomy" id="10141"/>
    <lineage>
        <taxon>Eukaryota</taxon>
        <taxon>Metazoa</taxon>
        <taxon>Chordata</taxon>
        <taxon>Craniata</taxon>
        <taxon>Vertebrata</taxon>
        <taxon>Euteleostomi</taxon>
        <taxon>Mammalia</taxon>
        <taxon>Eutheria</taxon>
        <taxon>Euarchontoglires</taxon>
        <taxon>Glires</taxon>
        <taxon>Rodentia</taxon>
        <taxon>Hystricomorpha</taxon>
        <taxon>Caviidae</taxon>
        <taxon>Cavia</taxon>
    </lineage>
</organism>
<dbReference type="OrthoDB" id="10011371at2759"/>
<dbReference type="Pfam" id="PF15051">
    <property type="entry name" value="FAM198"/>
    <property type="match status" value="1"/>
</dbReference>
<feature type="compositionally biased region" description="Basic residues" evidence="6">
    <location>
        <begin position="174"/>
        <end position="183"/>
    </location>
</feature>
<dbReference type="InParanoid" id="H0VYH9"/>
<comment type="similarity">
    <text evidence="3">Belongs to the GASK family.</text>
</comment>
<dbReference type="KEGG" id="cpoc:100713867"/>
<evidence type="ECO:0000256" key="2">
    <source>
        <dbReference type="ARBA" id="ARBA00004555"/>
    </source>
</evidence>
<dbReference type="EMBL" id="AAKN02012243">
    <property type="status" value="NOT_ANNOTATED_CDS"/>
    <property type="molecule type" value="Genomic_DNA"/>
</dbReference>
<dbReference type="STRING" id="10141.ENSCPOP00000015761"/>
<dbReference type="GO" id="GO:0005576">
    <property type="term" value="C:extracellular region"/>
    <property type="evidence" value="ECO:0007669"/>
    <property type="project" value="Ensembl"/>
</dbReference>
<evidence type="ECO:0000313" key="8">
    <source>
        <dbReference type="Proteomes" id="UP000005447"/>
    </source>
</evidence>